<dbReference type="EMBL" id="CAJVPM010006566">
    <property type="protein sequence ID" value="CAG8536471.1"/>
    <property type="molecule type" value="Genomic_DNA"/>
</dbReference>
<protein>
    <submittedName>
        <fullName evidence="1">8907_t:CDS:1</fullName>
    </submittedName>
</protein>
<organism evidence="1 2">
    <name type="scientific">Scutellospora calospora</name>
    <dbReference type="NCBI Taxonomy" id="85575"/>
    <lineage>
        <taxon>Eukaryota</taxon>
        <taxon>Fungi</taxon>
        <taxon>Fungi incertae sedis</taxon>
        <taxon>Mucoromycota</taxon>
        <taxon>Glomeromycotina</taxon>
        <taxon>Glomeromycetes</taxon>
        <taxon>Diversisporales</taxon>
        <taxon>Gigasporaceae</taxon>
        <taxon>Scutellospora</taxon>
    </lineage>
</organism>
<evidence type="ECO:0000313" key="2">
    <source>
        <dbReference type="Proteomes" id="UP000789860"/>
    </source>
</evidence>
<sequence length="200" mass="23391">MSGISLNEFNLRSAIECYNKKDEANARSSYLTFKELTNYTYANSNEESQVKIFGQAMLYLALCNIHEFGVKQNEKTNPLSIAKYLHDKKRYEDAWRIYSELAKDDEVKLKALSNIADYYILGHVRKDDLGFKIALEFYSKKKYEEVFKIFSILTFSQDSEIKFLVTCLMASYYLFGHNNVIKDKNEAFKLINNIFNYKSS</sequence>
<name>A0ACA9LKQ8_9GLOM</name>
<gene>
    <name evidence="1" type="ORF">SCALOS_LOCUS4665</name>
</gene>
<accession>A0ACA9LKQ8</accession>
<comment type="caution">
    <text evidence="1">The sequence shown here is derived from an EMBL/GenBank/DDBJ whole genome shotgun (WGS) entry which is preliminary data.</text>
</comment>
<evidence type="ECO:0000313" key="1">
    <source>
        <dbReference type="EMBL" id="CAG8536471.1"/>
    </source>
</evidence>
<proteinExistence type="predicted"/>
<keyword evidence="2" id="KW-1185">Reference proteome</keyword>
<dbReference type="Proteomes" id="UP000789860">
    <property type="component" value="Unassembled WGS sequence"/>
</dbReference>
<reference evidence="1" key="1">
    <citation type="submission" date="2021-06" db="EMBL/GenBank/DDBJ databases">
        <authorList>
            <person name="Kallberg Y."/>
            <person name="Tangrot J."/>
            <person name="Rosling A."/>
        </authorList>
    </citation>
    <scope>NUCLEOTIDE SEQUENCE</scope>
    <source>
        <strain evidence="1">AU212A</strain>
    </source>
</reference>
<feature type="non-terminal residue" evidence="1">
    <location>
        <position position="200"/>
    </location>
</feature>